<dbReference type="EMBL" id="CP000544">
    <property type="protein sequence ID" value="ABM61204.1"/>
    <property type="molecule type" value="Genomic_DNA"/>
</dbReference>
<dbReference type="InterPro" id="IPR029063">
    <property type="entry name" value="SAM-dependent_MTases_sf"/>
</dbReference>
<reference evidence="9 10" key="2">
    <citation type="journal article" date="2013" name="Stand. Genomic Sci.">
        <title>Complete genome sequence of Halorhodospira halophila SL1.</title>
        <authorList>
            <person name="Challacombe J.F."/>
            <person name="Majid S."/>
            <person name="Deole R."/>
            <person name="Brettin T.S."/>
            <person name="Bruce D."/>
            <person name="Delano S.F."/>
            <person name="Detter J.C."/>
            <person name="Gleasner C.D."/>
            <person name="Han C.S."/>
            <person name="Misra M."/>
            <person name="Reitenga K.G."/>
            <person name="Mikhailova N."/>
            <person name="Woyke T."/>
            <person name="Pitluck S."/>
            <person name="Nolan M."/>
            <person name="Land M.L."/>
            <person name="Saunders E."/>
            <person name="Tapia R."/>
            <person name="Lapidus A."/>
            <person name="Ivanova N."/>
            <person name="Hoff W.D."/>
        </authorList>
    </citation>
    <scope>NUCLEOTIDE SEQUENCE [LARGE SCALE GENOMIC DNA]</scope>
    <source>
        <strain evidence="10">DSM 244 / SL1</strain>
    </source>
</reference>
<dbReference type="InterPro" id="IPR050750">
    <property type="entry name" value="C5-MTase"/>
</dbReference>
<dbReference type="AlphaFoldDB" id="A1WU42"/>
<evidence type="ECO:0000256" key="1">
    <source>
        <dbReference type="ARBA" id="ARBA00022603"/>
    </source>
</evidence>
<dbReference type="GO" id="GO:0003886">
    <property type="term" value="F:DNA (cytosine-5-)-methyltransferase activity"/>
    <property type="evidence" value="ECO:0007669"/>
    <property type="project" value="UniProtKB-EC"/>
</dbReference>
<comment type="similarity">
    <text evidence="6 7">Belongs to the class I-like SAM-binding methyltransferase superfamily. C5-methyltransferase family.</text>
</comment>
<feature type="active site" evidence="6">
    <location>
        <position position="155"/>
    </location>
</feature>
<keyword evidence="4" id="KW-0680">Restriction system</keyword>
<name>A1WU42_HALHL</name>
<dbReference type="PROSITE" id="PS51679">
    <property type="entry name" value="SAM_MT_C5"/>
    <property type="match status" value="1"/>
</dbReference>
<dbReference type="SUPFAM" id="SSF53335">
    <property type="entry name" value="S-adenosyl-L-methionine-dependent methyltransferases"/>
    <property type="match status" value="1"/>
</dbReference>
<dbReference type="STRING" id="349124.Hhal_0414"/>
<evidence type="ECO:0000256" key="3">
    <source>
        <dbReference type="ARBA" id="ARBA00022691"/>
    </source>
</evidence>
<dbReference type="KEGG" id="hha:Hhal_0414"/>
<protein>
    <recommendedName>
        <fullName evidence="8">Cytosine-specific methyltransferase</fullName>
        <ecNumber evidence="8">2.1.1.37</ecNumber>
    </recommendedName>
</protein>
<evidence type="ECO:0000256" key="5">
    <source>
        <dbReference type="ARBA" id="ARBA00047422"/>
    </source>
</evidence>
<dbReference type="Pfam" id="PF00145">
    <property type="entry name" value="DNA_methylase"/>
    <property type="match status" value="1"/>
</dbReference>
<dbReference type="PANTHER" id="PTHR46098:SF1">
    <property type="entry name" value="TRNA (CYTOSINE(38)-C(5))-METHYLTRANSFERASE"/>
    <property type="match status" value="1"/>
</dbReference>
<keyword evidence="1 6" id="KW-0489">Methyltransferase</keyword>
<dbReference type="HOGENOM" id="CLU_006958_0_1_6"/>
<keyword evidence="10" id="KW-1185">Reference proteome</keyword>
<evidence type="ECO:0000256" key="7">
    <source>
        <dbReference type="RuleBase" id="RU000416"/>
    </source>
</evidence>
<dbReference type="CDD" id="cd00315">
    <property type="entry name" value="Cyt_C5_DNA_methylase"/>
    <property type="match status" value="1"/>
</dbReference>
<dbReference type="Gene3D" id="3.40.50.150">
    <property type="entry name" value="Vaccinia Virus protein VP39"/>
    <property type="match status" value="1"/>
</dbReference>
<dbReference type="GO" id="GO:0009307">
    <property type="term" value="P:DNA restriction-modification system"/>
    <property type="evidence" value="ECO:0007669"/>
    <property type="project" value="UniProtKB-KW"/>
</dbReference>
<evidence type="ECO:0000256" key="2">
    <source>
        <dbReference type="ARBA" id="ARBA00022679"/>
    </source>
</evidence>
<proteinExistence type="inferred from homology"/>
<gene>
    <name evidence="9" type="ordered locus">Hhal_0414</name>
</gene>
<dbReference type="InterPro" id="IPR018117">
    <property type="entry name" value="C5_DNA_meth_AS"/>
</dbReference>
<dbReference type="eggNOG" id="COG0270">
    <property type="taxonomic scope" value="Bacteria"/>
</dbReference>
<dbReference type="Gene3D" id="3.90.120.30">
    <property type="match status" value="1"/>
</dbReference>
<dbReference type="InterPro" id="IPR001525">
    <property type="entry name" value="C5_MeTfrase"/>
</dbReference>
<reference evidence="10" key="1">
    <citation type="submission" date="2006-12" db="EMBL/GenBank/DDBJ databases">
        <title>Complete sequence of Halorhodospira halophila SL1.</title>
        <authorList>
            <consortium name="US DOE Joint Genome Institute"/>
            <person name="Copeland A."/>
            <person name="Lucas S."/>
            <person name="Lapidus A."/>
            <person name="Barry K."/>
            <person name="Detter J.C."/>
            <person name="Glavina del Rio T."/>
            <person name="Hammon N."/>
            <person name="Israni S."/>
            <person name="Dalin E."/>
            <person name="Tice H."/>
            <person name="Pitluck S."/>
            <person name="Saunders E."/>
            <person name="Brettin T."/>
            <person name="Bruce D."/>
            <person name="Han C."/>
            <person name="Tapia R."/>
            <person name="Schmutz J."/>
            <person name="Larimer F."/>
            <person name="Land M."/>
            <person name="Hauser L."/>
            <person name="Kyrpides N."/>
            <person name="Mikhailova N."/>
            <person name="Hoff W."/>
            <person name="Richardson P."/>
        </authorList>
    </citation>
    <scope>NUCLEOTIDE SEQUENCE [LARGE SCALE GENOMIC DNA]</scope>
    <source>
        <strain evidence="10">DSM 244 / SL1</strain>
    </source>
</reference>
<organism evidence="9 10">
    <name type="scientific">Halorhodospira halophila (strain DSM 244 / SL1)</name>
    <name type="common">Ectothiorhodospira halophila (strain DSM 244 / SL1)</name>
    <dbReference type="NCBI Taxonomy" id="349124"/>
    <lineage>
        <taxon>Bacteria</taxon>
        <taxon>Pseudomonadati</taxon>
        <taxon>Pseudomonadota</taxon>
        <taxon>Gammaproteobacteria</taxon>
        <taxon>Chromatiales</taxon>
        <taxon>Ectothiorhodospiraceae</taxon>
        <taxon>Halorhodospira</taxon>
    </lineage>
</organism>
<dbReference type="NCBIfam" id="TIGR00675">
    <property type="entry name" value="dcm"/>
    <property type="match status" value="1"/>
</dbReference>
<dbReference type="PRINTS" id="PR00105">
    <property type="entry name" value="C5METTRFRASE"/>
</dbReference>
<dbReference type="REBASE" id="14590">
    <property type="entry name" value="M.HhaSLORF414P"/>
</dbReference>
<dbReference type="PANTHER" id="PTHR46098">
    <property type="entry name" value="TRNA (CYTOSINE(38)-C(5))-METHYLTRANSFERASE"/>
    <property type="match status" value="1"/>
</dbReference>
<evidence type="ECO:0000256" key="6">
    <source>
        <dbReference type="PROSITE-ProRule" id="PRU01016"/>
    </source>
</evidence>
<keyword evidence="3 6" id="KW-0949">S-adenosyl-L-methionine</keyword>
<accession>A1WU42</accession>
<dbReference type="PROSITE" id="PS00094">
    <property type="entry name" value="C5_MTASE_1"/>
    <property type="match status" value="1"/>
</dbReference>
<dbReference type="RefSeq" id="WP_011813227.1">
    <property type="nucleotide sequence ID" value="NC_008789.1"/>
</dbReference>
<evidence type="ECO:0000313" key="9">
    <source>
        <dbReference type="EMBL" id="ABM61204.1"/>
    </source>
</evidence>
<dbReference type="EC" id="2.1.1.37" evidence="8"/>
<dbReference type="OrthoDB" id="9813719at2"/>
<evidence type="ECO:0000313" key="10">
    <source>
        <dbReference type="Proteomes" id="UP000000647"/>
    </source>
</evidence>
<comment type="catalytic activity">
    <reaction evidence="5 8">
        <text>a 2'-deoxycytidine in DNA + S-adenosyl-L-methionine = a 5-methyl-2'-deoxycytidine in DNA + S-adenosyl-L-homocysteine + H(+)</text>
        <dbReference type="Rhea" id="RHEA:13681"/>
        <dbReference type="Rhea" id="RHEA-COMP:11369"/>
        <dbReference type="Rhea" id="RHEA-COMP:11370"/>
        <dbReference type="ChEBI" id="CHEBI:15378"/>
        <dbReference type="ChEBI" id="CHEBI:57856"/>
        <dbReference type="ChEBI" id="CHEBI:59789"/>
        <dbReference type="ChEBI" id="CHEBI:85452"/>
        <dbReference type="ChEBI" id="CHEBI:85454"/>
        <dbReference type="EC" id="2.1.1.37"/>
    </reaction>
</comment>
<sequence length="436" mass="49160">MHSSNAATALLYSALELATRADVARELGVDERTVRRWAKGEIPMPNRWEPALSQLLLRRAPLRSDVDGQFSFIDLFAGVGGIRQGFESVGGHCVFSSEWDRFALQTYRANFGNEGEEIQTDIRQITAVSDDADENSRSIDERIPQHDVLLAGFPCQPFSLAGVSKKNSLGREHGFLCEAQGTLFFDVARIIEVKRPRAFLLENVKNLRSHDGGRTYEVIRRVLEELGYRVHDRVIDGKGFVPQHRERIYMVGFRKDTPFTWNQLDFPAPDARTLREVLHPEDGSEAAEPPYTEGDLATVGDKYVLSEKLWKYLQDYRAKHEHAGNGFGYSKVGPEDTARTLSARYHKDGSEILVDRGAGERPRRLTPRECARLMGFDDSFRIPVSDTQAYRQFGNSVVVPVIREIASAMAPHVLADIRSDQDGHQLALPMEFRETA</sequence>
<keyword evidence="2 6" id="KW-0808">Transferase</keyword>
<evidence type="ECO:0000256" key="8">
    <source>
        <dbReference type="RuleBase" id="RU000417"/>
    </source>
</evidence>
<dbReference type="Proteomes" id="UP000000647">
    <property type="component" value="Chromosome"/>
</dbReference>
<dbReference type="PROSITE" id="PS00095">
    <property type="entry name" value="C5_MTASE_2"/>
    <property type="match status" value="1"/>
</dbReference>
<evidence type="ECO:0000256" key="4">
    <source>
        <dbReference type="ARBA" id="ARBA00022747"/>
    </source>
</evidence>
<dbReference type="InterPro" id="IPR031303">
    <property type="entry name" value="C5_meth_CS"/>
</dbReference>
<dbReference type="GO" id="GO:0032259">
    <property type="term" value="P:methylation"/>
    <property type="evidence" value="ECO:0007669"/>
    <property type="project" value="UniProtKB-KW"/>
</dbReference>